<dbReference type="EMBL" id="CP095072">
    <property type="protein sequence ID" value="UOQ50158.1"/>
    <property type="molecule type" value="Genomic_DNA"/>
</dbReference>
<proteinExistence type="inferred from homology"/>
<dbReference type="SUPFAM" id="SSF55729">
    <property type="entry name" value="Acyl-CoA N-acyltransferases (Nat)"/>
    <property type="match status" value="1"/>
</dbReference>
<evidence type="ECO:0000259" key="4">
    <source>
        <dbReference type="PROSITE" id="PS51186"/>
    </source>
</evidence>
<feature type="domain" description="N-acetyltransferase" evidence="4">
    <location>
        <begin position="7"/>
        <end position="168"/>
    </location>
</feature>
<dbReference type="PROSITE" id="PS51186">
    <property type="entry name" value="GNAT"/>
    <property type="match status" value="1"/>
</dbReference>
<reference evidence="5 6" key="1">
    <citation type="submission" date="2022-04" db="EMBL/GenBank/DDBJ databases">
        <title>Gracilibacillus sp. isolated from saltern.</title>
        <authorList>
            <person name="Won M."/>
            <person name="Lee C.-M."/>
            <person name="Woen H.-Y."/>
            <person name="Kwon S.-W."/>
        </authorList>
    </citation>
    <scope>NUCLEOTIDE SEQUENCE [LARGE SCALE GENOMIC DNA]</scope>
    <source>
        <strain evidence="5 6">SSWR10-1</strain>
    </source>
</reference>
<dbReference type="RefSeq" id="WP_244723469.1">
    <property type="nucleotide sequence ID" value="NZ_CP095072.1"/>
</dbReference>
<accession>A0ABY4F0V8</accession>
<dbReference type="Proteomes" id="UP000831782">
    <property type="component" value="Chromosome"/>
</dbReference>
<dbReference type="Gene3D" id="3.40.630.30">
    <property type="match status" value="1"/>
</dbReference>
<evidence type="ECO:0000256" key="1">
    <source>
        <dbReference type="ARBA" id="ARBA00022679"/>
    </source>
</evidence>
<keyword evidence="1" id="KW-0808">Transferase</keyword>
<keyword evidence="6" id="KW-1185">Reference proteome</keyword>
<sequence>MISNSNIYLEEITEHDSHDLYICYSNQEAMRTFGREPITTKEEAIDIVEQNIKMKEEKTGVRYVARLSDTKDVADFITLKRYDAFHCRAEIDYLILPGYQGRGLGSMMLKLFLKNISQNWDVERVSAYIDLDNQASCKLLEKNHFTKEGILLSWVRDGDNYYDVYSYSFLLSDLSV</sequence>
<dbReference type="Pfam" id="PF13302">
    <property type="entry name" value="Acetyltransf_3"/>
    <property type="match status" value="1"/>
</dbReference>
<evidence type="ECO:0000313" key="6">
    <source>
        <dbReference type="Proteomes" id="UP000831782"/>
    </source>
</evidence>
<dbReference type="InterPro" id="IPR051531">
    <property type="entry name" value="N-acetyltransferase"/>
</dbReference>
<organism evidence="5 6">
    <name type="scientific">Gracilibacillus caseinilyticus</name>
    <dbReference type="NCBI Taxonomy" id="2932256"/>
    <lineage>
        <taxon>Bacteria</taxon>
        <taxon>Bacillati</taxon>
        <taxon>Bacillota</taxon>
        <taxon>Bacilli</taxon>
        <taxon>Bacillales</taxon>
        <taxon>Bacillaceae</taxon>
        <taxon>Gracilibacillus</taxon>
    </lineage>
</organism>
<keyword evidence="2" id="KW-0012">Acyltransferase</keyword>
<evidence type="ECO:0000256" key="3">
    <source>
        <dbReference type="ARBA" id="ARBA00038502"/>
    </source>
</evidence>
<name>A0ABY4F0V8_9BACI</name>
<protein>
    <submittedName>
        <fullName evidence="5">GNAT family N-acetyltransferase</fullName>
    </submittedName>
</protein>
<evidence type="ECO:0000256" key="2">
    <source>
        <dbReference type="ARBA" id="ARBA00023315"/>
    </source>
</evidence>
<dbReference type="InterPro" id="IPR000182">
    <property type="entry name" value="GNAT_dom"/>
</dbReference>
<dbReference type="CDD" id="cd04301">
    <property type="entry name" value="NAT_SF"/>
    <property type="match status" value="1"/>
</dbReference>
<evidence type="ECO:0000313" key="5">
    <source>
        <dbReference type="EMBL" id="UOQ50158.1"/>
    </source>
</evidence>
<gene>
    <name evidence="5" type="ORF">MUN88_08925</name>
</gene>
<dbReference type="PANTHER" id="PTHR43792">
    <property type="entry name" value="GNAT FAMILY, PUTATIVE (AFU_ORTHOLOGUE AFUA_3G00765)-RELATED-RELATED"/>
    <property type="match status" value="1"/>
</dbReference>
<dbReference type="PANTHER" id="PTHR43792:SF8">
    <property type="entry name" value="[RIBOSOMAL PROTEIN US5]-ALANINE N-ACETYLTRANSFERASE"/>
    <property type="match status" value="1"/>
</dbReference>
<comment type="similarity">
    <text evidence="3">Belongs to the acetyltransferase family. RimJ subfamily.</text>
</comment>
<dbReference type="InterPro" id="IPR016181">
    <property type="entry name" value="Acyl_CoA_acyltransferase"/>
</dbReference>